<keyword evidence="1" id="KW-0472">Membrane</keyword>
<dbReference type="AlphaFoldDB" id="A0A7G9G717"/>
<sequence>MEPKNNQDMLAREEKAAEDYGRKIIRRRKYIQIAVTSISVMALIISLISLVMQILKL</sequence>
<reference evidence="2 3" key="1">
    <citation type="submission" date="2020-08" db="EMBL/GenBank/DDBJ databases">
        <authorList>
            <person name="Liu C."/>
            <person name="Sun Q."/>
        </authorList>
    </citation>
    <scope>NUCLEOTIDE SEQUENCE [LARGE SCALE GENOMIC DNA]</scope>
    <source>
        <strain evidence="2 3">NSJ-38</strain>
    </source>
</reference>
<keyword evidence="1" id="KW-0812">Transmembrane</keyword>
<organism evidence="2 3">
    <name type="scientific">Qiania dongpingensis</name>
    <dbReference type="NCBI Taxonomy" id="2763669"/>
    <lineage>
        <taxon>Bacteria</taxon>
        <taxon>Bacillati</taxon>
        <taxon>Bacillota</taxon>
        <taxon>Clostridia</taxon>
        <taxon>Lachnospirales</taxon>
        <taxon>Lachnospiraceae</taxon>
        <taxon>Qiania</taxon>
    </lineage>
</organism>
<dbReference type="Proteomes" id="UP000515823">
    <property type="component" value="Chromosome"/>
</dbReference>
<feature type="transmembrane region" description="Helical" evidence="1">
    <location>
        <begin position="30"/>
        <end position="55"/>
    </location>
</feature>
<dbReference type="EMBL" id="CP060634">
    <property type="protein sequence ID" value="QNM06599.1"/>
    <property type="molecule type" value="Genomic_DNA"/>
</dbReference>
<evidence type="ECO:0000313" key="3">
    <source>
        <dbReference type="Proteomes" id="UP000515823"/>
    </source>
</evidence>
<dbReference type="RefSeq" id="WP_249304155.1">
    <property type="nucleotide sequence ID" value="NZ_CP060634.1"/>
</dbReference>
<keyword evidence="1" id="KW-1133">Transmembrane helix</keyword>
<name>A0A7G9G717_9FIRM</name>
<protein>
    <submittedName>
        <fullName evidence="2">Uncharacterized protein</fullName>
    </submittedName>
</protein>
<evidence type="ECO:0000256" key="1">
    <source>
        <dbReference type="SAM" id="Phobius"/>
    </source>
</evidence>
<gene>
    <name evidence="2" type="ORF">H9Q78_05555</name>
</gene>
<proteinExistence type="predicted"/>
<evidence type="ECO:0000313" key="2">
    <source>
        <dbReference type="EMBL" id="QNM06599.1"/>
    </source>
</evidence>
<dbReference type="KEGG" id="qdo:H9Q78_05555"/>
<accession>A0A7G9G717</accession>
<keyword evidence="3" id="KW-1185">Reference proteome</keyword>